<protein>
    <submittedName>
        <fullName evidence="1">Uncharacterized protein</fullName>
    </submittedName>
</protein>
<sequence>MSAACTEEQFLGDVAKHEMIVIRDDGVGRHVRFKEPGTSNQYFDLITWPGHLCYTGDMGTYVFERTADMFEFFRKPRRADGSLSINLGYWTEKLIAVDGNRGGGKVKQFDEAKFKRVINDYRIGWMRSAKESGALDKAGRRELWEAVDDEVLRMLEDGGDRAQYAAYDFCHDPRSNPKRPYGWTFTDLFENDMTEYTHSIVWCCYALAWGIEKYDAAKQPAAEAVPA</sequence>
<dbReference type="Proteomes" id="UP001155901">
    <property type="component" value="Unassembled WGS sequence"/>
</dbReference>
<dbReference type="EMBL" id="JALJZU010000001">
    <property type="protein sequence ID" value="MCP2007039.1"/>
    <property type="molecule type" value="Genomic_DNA"/>
</dbReference>
<dbReference type="RefSeq" id="WP_217942750.1">
    <property type="nucleotide sequence ID" value="NZ_JAHTGR010000006.1"/>
</dbReference>
<evidence type="ECO:0000313" key="1">
    <source>
        <dbReference type="EMBL" id="MBV6321965.1"/>
    </source>
</evidence>
<dbReference type="AlphaFoldDB" id="A0AA41H9C6"/>
<evidence type="ECO:0000313" key="4">
    <source>
        <dbReference type="Proteomes" id="UP001162889"/>
    </source>
</evidence>
<evidence type="ECO:0000313" key="2">
    <source>
        <dbReference type="EMBL" id="MCP2007039.1"/>
    </source>
</evidence>
<keyword evidence="4" id="KW-1185">Reference proteome</keyword>
<gene>
    <name evidence="1" type="ORF">KVP70_13535</name>
    <name evidence="2" type="ORF">L1274_000727</name>
</gene>
<dbReference type="EMBL" id="JAHTGR010000006">
    <property type="protein sequence ID" value="MBV6321965.1"/>
    <property type="molecule type" value="Genomic_DNA"/>
</dbReference>
<name>A0AA41H9C6_9BURK</name>
<reference evidence="2" key="2">
    <citation type="submission" date="2022-03" db="EMBL/GenBank/DDBJ databases">
        <title>Genome Encyclopedia of Bacteria and Archaea VI: Functional Genomics of Type Strains.</title>
        <authorList>
            <person name="Whitman W."/>
        </authorList>
    </citation>
    <scope>NUCLEOTIDE SEQUENCE</scope>
    <source>
        <strain evidence="2">HSC-15S17</strain>
    </source>
</reference>
<dbReference type="Proteomes" id="UP001162889">
    <property type="component" value="Unassembled WGS sequence"/>
</dbReference>
<organism evidence="1 3">
    <name type="scientific">Duganella violaceipulchra</name>
    <dbReference type="NCBI Taxonomy" id="2849652"/>
    <lineage>
        <taxon>Bacteria</taxon>
        <taxon>Pseudomonadati</taxon>
        <taxon>Pseudomonadota</taxon>
        <taxon>Betaproteobacteria</taxon>
        <taxon>Burkholderiales</taxon>
        <taxon>Oxalobacteraceae</taxon>
        <taxon>Telluria group</taxon>
        <taxon>Duganella</taxon>
    </lineage>
</organism>
<proteinExistence type="predicted"/>
<reference evidence="1" key="1">
    <citation type="submission" date="2021-07" db="EMBL/GenBank/DDBJ databases">
        <title>Characterization of violacein-producing bacteria and related species.</title>
        <authorList>
            <person name="Wilson H.S."/>
            <person name="De Leon M.E."/>
        </authorList>
    </citation>
    <scope>NUCLEOTIDE SEQUENCE</scope>
    <source>
        <strain evidence="1">HSC-15S17</strain>
    </source>
</reference>
<evidence type="ECO:0000313" key="3">
    <source>
        <dbReference type="Proteomes" id="UP001155901"/>
    </source>
</evidence>
<accession>A0AA41H9C6</accession>
<comment type="caution">
    <text evidence="1">The sequence shown here is derived from an EMBL/GenBank/DDBJ whole genome shotgun (WGS) entry which is preliminary data.</text>
</comment>